<evidence type="ECO:0000259" key="1">
    <source>
        <dbReference type="Pfam" id="PF07727"/>
    </source>
</evidence>
<organism evidence="2">
    <name type="scientific">Salvia splendens</name>
    <name type="common">Scarlet sage</name>
    <dbReference type="NCBI Taxonomy" id="180675"/>
    <lineage>
        <taxon>Eukaryota</taxon>
        <taxon>Viridiplantae</taxon>
        <taxon>Streptophyta</taxon>
        <taxon>Embryophyta</taxon>
        <taxon>Tracheophyta</taxon>
        <taxon>Spermatophyta</taxon>
        <taxon>Magnoliopsida</taxon>
        <taxon>eudicotyledons</taxon>
        <taxon>Gunneridae</taxon>
        <taxon>Pentapetalae</taxon>
        <taxon>asterids</taxon>
        <taxon>lamiids</taxon>
        <taxon>Lamiales</taxon>
        <taxon>Lamiaceae</taxon>
        <taxon>Nepetoideae</taxon>
        <taxon>Mentheae</taxon>
        <taxon>Salviinae</taxon>
        <taxon>Salvia</taxon>
        <taxon>Salvia subgen. Calosphace</taxon>
        <taxon>core Calosphace</taxon>
    </lineage>
</organism>
<dbReference type="InterPro" id="IPR013103">
    <property type="entry name" value="RVT_2"/>
</dbReference>
<dbReference type="SUPFAM" id="SSF56672">
    <property type="entry name" value="DNA/RNA polymerases"/>
    <property type="match status" value="1"/>
</dbReference>
<dbReference type="Proteomes" id="UP000298416">
    <property type="component" value="Unassembled WGS sequence"/>
</dbReference>
<feature type="domain" description="Reverse transcriptase Ty1/copia-type" evidence="1">
    <location>
        <begin position="52"/>
        <end position="209"/>
    </location>
</feature>
<reference evidence="2" key="2">
    <citation type="submission" date="2020-08" db="EMBL/GenBank/DDBJ databases">
        <title>Plant Genome Project.</title>
        <authorList>
            <person name="Zhang R.-G."/>
        </authorList>
    </citation>
    <scope>NUCLEOTIDE SEQUENCE</scope>
    <source>
        <strain evidence="2">Huo1</strain>
        <tissue evidence="2">Leaf</tissue>
    </source>
</reference>
<dbReference type="AlphaFoldDB" id="A0A8X9A699"/>
<comment type="caution">
    <text evidence="2">The sequence shown here is derived from an EMBL/GenBank/DDBJ whole genome shotgun (WGS) entry which is preliminary data.</text>
</comment>
<accession>A0A8X9A699</accession>
<keyword evidence="3" id="KW-1185">Reference proteome</keyword>
<reference evidence="2" key="1">
    <citation type="submission" date="2018-01" db="EMBL/GenBank/DDBJ databases">
        <authorList>
            <person name="Mao J.F."/>
        </authorList>
    </citation>
    <scope>NUCLEOTIDE SEQUENCE</scope>
    <source>
        <strain evidence="2">Huo1</strain>
        <tissue evidence="2">Leaf</tissue>
    </source>
</reference>
<sequence>MITRSRAGIFKPKLFTLVLSASTLPRSVLEALLIPSWKEAMLLEFLTLLKKHTWTLTTLPPGKNLIGCTWVFKLKKYIDGTIARYKERLVAQGFSQVPGFDFNETFSPVVKPATIRLTLSIYVSCCWVVTHLDINVFLNGNLEEDIYMRQPIDFEQGGPHLVCKLNKVIYGLKQASRAWFATVYSVLLSLDFSQSRSDASLFFRIKGTELGVVSQSALRLRGRVSEPCQKDPVNSCAKEPIGDHGVQGDALLDASAEQGFSTGKGNEKSRENADVESDVASVQDHKRSWRDVVTQGGKKRTCYLIYC</sequence>
<evidence type="ECO:0000313" key="3">
    <source>
        <dbReference type="Proteomes" id="UP000298416"/>
    </source>
</evidence>
<dbReference type="EMBL" id="PNBA02000003">
    <property type="protein sequence ID" value="KAG6431297.1"/>
    <property type="molecule type" value="Genomic_DNA"/>
</dbReference>
<dbReference type="Pfam" id="PF07727">
    <property type="entry name" value="RVT_2"/>
    <property type="match status" value="1"/>
</dbReference>
<proteinExistence type="predicted"/>
<protein>
    <recommendedName>
        <fullName evidence="1">Reverse transcriptase Ty1/copia-type domain-containing protein</fullName>
    </recommendedName>
</protein>
<name>A0A8X9A699_SALSN</name>
<dbReference type="InterPro" id="IPR043502">
    <property type="entry name" value="DNA/RNA_pol_sf"/>
</dbReference>
<gene>
    <name evidence="2" type="ORF">SASPL_109376</name>
</gene>
<evidence type="ECO:0000313" key="2">
    <source>
        <dbReference type="EMBL" id="KAG6431297.1"/>
    </source>
</evidence>